<name>A0A645EAM2_9ZZZZ</name>
<dbReference type="PANTHER" id="PTHR33121">
    <property type="entry name" value="CYCLIC DI-GMP PHOSPHODIESTERASE PDEF"/>
    <property type="match status" value="1"/>
</dbReference>
<dbReference type="GO" id="GO:0071111">
    <property type="term" value="F:cyclic-guanylate-specific phosphodiesterase activity"/>
    <property type="evidence" value="ECO:0007669"/>
    <property type="project" value="InterPro"/>
</dbReference>
<dbReference type="InterPro" id="IPR035919">
    <property type="entry name" value="EAL_sf"/>
</dbReference>
<comment type="caution">
    <text evidence="2">The sequence shown here is derived from an EMBL/GenBank/DDBJ whole genome shotgun (WGS) entry which is preliminary data.</text>
</comment>
<dbReference type="SMART" id="SM00052">
    <property type="entry name" value="EAL"/>
    <property type="match status" value="1"/>
</dbReference>
<evidence type="ECO:0000313" key="2">
    <source>
        <dbReference type="EMBL" id="MPM98997.1"/>
    </source>
</evidence>
<dbReference type="Gene3D" id="3.20.20.450">
    <property type="entry name" value="EAL domain"/>
    <property type="match status" value="1"/>
</dbReference>
<organism evidence="2">
    <name type="scientific">bioreactor metagenome</name>
    <dbReference type="NCBI Taxonomy" id="1076179"/>
    <lineage>
        <taxon>unclassified sequences</taxon>
        <taxon>metagenomes</taxon>
        <taxon>ecological metagenomes</taxon>
    </lineage>
</organism>
<dbReference type="PROSITE" id="PS50883">
    <property type="entry name" value="EAL"/>
    <property type="match status" value="1"/>
</dbReference>
<dbReference type="InterPro" id="IPR001633">
    <property type="entry name" value="EAL_dom"/>
</dbReference>
<dbReference type="AlphaFoldDB" id="A0A645EAM2"/>
<feature type="domain" description="EAL" evidence="1">
    <location>
        <begin position="1"/>
        <end position="143"/>
    </location>
</feature>
<dbReference type="Pfam" id="PF00563">
    <property type="entry name" value="EAL"/>
    <property type="match status" value="1"/>
</dbReference>
<dbReference type="InterPro" id="IPR050706">
    <property type="entry name" value="Cyclic-di-GMP_PDE-like"/>
</dbReference>
<dbReference type="EMBL" id="VSSQ01045120">
    <property type="protein sequence ID" value="MPM98997.1"/>
    <property type="molecule type" value="Genomic_DNA"/>
</dbReference>
<reference evidence="2" key="1">
    <citation type="submission" date="2019-08" db="EMBL/GenBank/DDBJ databases">
        <authorList>
            <person name="Kucharzyk K."/>
            <person name="Murdoch R.W."/>
            <person name="Higgins S."/>
            <person name="Loffler F."/>
        </authorList>
    </citation>
    <scope>NUCLEOTIDE SEQUENCE</scope>
</reference>
<sequence length="153" mass="17411">MIQDMQVDSQNVCLEITESIFASNYQEINNILSRLKRFGIRIAIDDFGTGYSSLARVRELNVNCLKIDKYFIDKLLTLSDEEAITGDIISMAHKLGHYVIAEGIEQDRQIQYLKNFGCEQIQGYLIAKPLEERAALELLEKQGQDTLNCAALY</sequence>
<gene>
    <name evidence="2" type="primary">cph2_18</name>
    <name evidence="2" type="ORF">SDC9_146187</name>
</gene>
<proteinExistence type="predicted"/>
<dbReference type="SUPFAM" id="SSF141868">
    <property type="entry name" value="EAL domain-like"/>
    <property type="match status" value="1"/>
</dbReference>
<dbReference type="PANTHER" id="PTHR33121:SF70">
    <property type="entry name" value="SIGNALING PROTEIN YKOW"/>
    <property type="match status" value="1"/>
</dbReference>
<accession>A0A645EAM2</accession>
<evidence type="ECO:0000259" key="1">
    <source>
        <dbReference type="PROSITE" id="PS50883"/>
    </source>
</evidence>
<protein>
    <submittedName>
        <fullName evidence="2">Phytochrome-like protein cph2</fullName>
    </submittedName>
</protein>
<dbReference type="CDD" id="cd01948">
    <property type="entry name" value="EAL"/>
    <property type="match status" value="1"/>
</dbReference>